<dbReference type="InterPro" id="IPR002800">
    <property type="entry name" value="Rv2949c-like"/>
</dbReference>
<dbReference type="EMBL" id="MRCA01000001">
    <property type="protein sequence ID" value="OKH16198.1"/>
    <property type="molecule type" value="Genomic_DNA"/>
</dbReference>
<dbReference type="Pfam" id="PF01947">
    <property type="entry name" value="Rv2949c-like"/>
    <property type="match status" value="1"/>
</dbReference>
<dbReference type="OrthoDB" id="508312at2"/>
<gene>
    <name evidence="2" type="ORF">NIES592_00535</name>
</gene>
<evidence type="ECO:0000256" key="1">
    <source>
        <dbReference type="SAM" id="MobiDB-lite"/>
    </source>
</evidence>
<proteinExistence type="predicted"/>
<organism evidence="2 3">
    <name type="scientific">Fischerella major NIES-592</name>
    <dbReference type="NCBI Taxonomy" id="210994"/>
    <lineage>
        <taxon>Bacteria</taxon>
        <taxon>Bacillati</taxon>
        <taxon>Cyanobacteriota</taxon>
        <taxon>Cyanophyceae</taxon>
        <taxon>Nostocales</taxon>
        <taxon>Hapalosiphonaceae</taxon>
        <taxon>Fischerella</taxon>
    </lineage>
</organism>
<dbReference type="GO" id="GO:0016829">
    <property type="term" value="F:lyase activity"/>
    <property type="evidence" value="ECO:0007669"/>
    <property type="project" value="UniProtKB-KW"/>
</dbReference>
<sequence>MTATFTPTNNLTLPTGWHRLTPIWQGGEEVIQQGLPHAQLAPAWQLLLLGDGSPTRHLQLLTGEPTEVDVIDMSLVGMDLDGAPDLIKAVPGPRLRRQVWLRTASGQRLAYATSWWEASHVDEYLQNRSLPIWASLARLRTELYRDVQGIYYGYSDGLESGFDEEGPFWGRHYLFWHHGQPLTLIYEVFSPYLTKYLGAMQLLQQGGEQEVEGEANSLEPPEASKNQEVFNFNEP</sequence>
<accession>A0A1U7H4H0</accession>
<keyword evidence="3" id="KW-1185">Reference proteome</keyword>
<reference evidence="2 3" key="1">
    <citation type="submission" date="2016-11" db="EMBL/GenBank/DDBJ databases">
        <title>Draft Genome Sequences of Nine Cyanobacterial Strains from Diverse Habitats.</title>
        <authorList>
            <person name="Zhu T."/>
            <person name="Hou S."/>
            <person name="Lu X."/>
            <person name="Hess W.R."/>
        </authorList>
    </citation>
    <scope>NUCLEOTIDE SEQUENCE [LARGE SCALE GENOMIC DNA]</scope>
    <source>
        <strain evidence="2 3">NIES-592</strain>
    </source>
</reference>
<keyword evidence="2" id="KW-0456">Lyase</keyword>
<dbReference type="InterPro" id="IPR028978">
    <property type="entry name" value="Chorismate_lyase_/UTRA_dom_sf"/>
</dbReference>
<evidence type="ECO:0000313" key="3">
    <source>
        <dbReference type="Proteomes" id="UP000186391"/>
    </source>
</evidence>
<comment type="caution">
    <text evidence="2">The sequence shown here is derived from an EMBL/GenBank/DDBJ whole genome shotgun (WGS) entry which is preliminary data.</text>
</comment>
<evidence type="ECO:0000313" key="2">
    <source>
        <dbReference type="EMBL" id="OKH16198.1"/>
    </source>
</evidence>
<feature type="compositionally biased region" description="Polar residues" evidence="1">
    <location>
        <begin position="224"/>
        <end position="235"/>
    </location>
</feature>
<dbReference type="NCBIfam" id="NF037993">
    <property type="entry name" value="cyano_chori_ly"/>
    <property type="match status" value="1"/>
</dbReference>
<name>A0A1U7H4H0_9CYAN</name>
<dbReference type="SUPFAM" id="SSF64288">
    <property type="entry name" value="Chorismate lyase-like"/>
    <property type="match status" value="1"/>
</dbReference>
<dbReference type="RefSeq" id="WP_062249519.1">
    <property type="nucleotide sequence ID" value="NZ_MRCA01000001.1"/>
</dbReference>
<dbReference type="Gene3D" id="3.40.1410.10">
    <property type="entry name" value="Chorismate lyase-like"/>
    <property type="match status" value="1"/>
</dbReference>
<protein>
    <submittedName>
        <fullName evidence="2">Chorismate lyase</fullName>
    </submittedName>
</protein>
<dbReference type="AlphaFoldDB" id="A0A1U7H4H0"/>
<dbReference type="Proteomes" id="UP000186391">
    <property type="component" value="Unassembled WGS sequence"/>
</dbReference>
<feature type="region of interest" description="Disordered" evidence="1">
    <location>
        <begin position="208"/>
        <end position="235"/>
    </location>
</feature>
<dbReference type="InterPro" id="IPR048022">
    <property type="entry name" value="Ch_lyase_cyan"/>
</dbReference>